<dbReference type="InParanoid" id="A0A409Y1P0"/>
<dbReference type="AlphaFoldDB" id="A0A409Y1P0"/>
<feature type="compositionally biased region" description="Low complexity" evidence="2">
    <location>
        <begin position="731"/>
        <end position="747"/>
    </location>
</feature>
<feature type="compositionally biased region" description="Low complexity" evidence="2">
    <location>
        <begin position="794"/>
        <end position="813"/>
    </location>
</feature>
<organism evidence="3 4">
    <name type="scientific">Gymnopilus dilepis</name>
    <dbReference type="NCBI Taxonomy" id="231916"/>
    <lineage>
        <taxon>Eukaryota</taxon>
        <taxon>Fungi</taxon>
        <taxon>Dikarya</taxon>
        <taxon>Basidiomycota</taxon>
        <taxon>Agaricomycotina</taxon>
        <taxon>Agaricomycetes</taxon>
        <taxon>Agaricomycetidae</taxon>
        <taxon>Agaricales</taxon>
        <taxon>Agaricineae</taxon>
        <taxon>Hymenogastraceae</taxon>
        <taxon>Gymnopilus</taxon>
    </lineage>
</organism>
<feature type="compositionally biased region" description="Gly residues" evidence="2">
    <location>
        <begin position="453"/>
        <end position="465"/>
    </location>
</feature>
<evidence type="ECO:0000256" key="2">
    <source>
        <dbReference type="SAM" id="MobiDB-lite"/>
    </source>
</evidence>
<evidence type="ECO:0000313" key="4">
    <source>
        <dbReference type="Proteomes" id="UP000284706"/>
    </source>
</evidence>
<feature type="region of interest" description="Disordered" evidence="2">
    <location>
        <begin position="432"/>
        <end position="536"/>
    </location>
</feature>
<feature type="region of interest" description="Disordered" evidence="2">
    <location>
        <begin position="226"/>
        <end position="273"/>
    </location>
</feature>
<reference evidence="3 4" key="1">
    <citation type="journal article" date="2018" name="Evol. Lett.">
        <title>Horizontal gene cluster transfer increased hallucinogenic mushroom diversity.</title>
        <authorList>
            <person name="Reynolds H.T."/>
            <person name="Vijayakumar V."/>
            <person name="Gluck-Thaler E."/>
            <person name="Korotkin H.B."/>
            <person name="Matheny P.B."/>
            <person name="Slot J.C."/>
        </authorList>
    </citation>
    <scope>NUCLEOTIDE SEQUENCE [LARGE SCALE GENOMIC DNA]</scope>
    <source>
        <strain evidence="3 4">SRW20</strain>
    </source>
</reference>
<feature type="compositionally biased region" description="Pro residues" evidence="2">
    <location>
        <begin position="346"/>
        <end position="358"/>
    </location>
</feature>
<protein>
    <submittedName>
        <fullName evidence="3">Uncharacterized protein</fullName>
    </submittedName>
</protein>
<feature type="region of interest" description="Disordered" evidence="2">
    <location>
        <begin position="701"/>
        <end position="814"/>
    </location>
</feature>
<dbReference type="EMBL" id="NHYE01001315">
    <property type="protein sequence ID" value="PPQ96908.1"/>
    <property type="molecule type" value="Genomic_DNA"/>
</dbReference>
<feature type="compositionally biased region" description="Basic and acidic residues" evidence="2">
    <location>
        <begin position="918"/>
        <end position="927"/>
    </location>
</feature>
<feature type="region of interest" description="Disordered" evidence="2">
    <location>
        <begin position="111"/>
        <end position="147"/>
    </location>
</feature>
<dbReference type="PANTHER" id="PTHR48125:SF10">
    <property type="entry name" value="OS12G0136300 PROTEIN"/>
    <property type="match status" value="1"/>
</dbReference>
<sequence length="1194" mass="126633">MSGDLELRLHINYHGLKATQYFTKFTAESQAVLRQDLLTLKLPHPKKDQMVLLSHGLVECVWYNVQPNHVLHKNVVLKSDQADEKTLRQLSISSLTYKEIWPNRRHGVKRTLPADERLPAPPGAPRWAAPAVSTSSTDGASQRPSKYARVDRELDVLQSQAASHSPITPTSTSTPYSLPPKPKVVPPPPIPADPESRTHATRLSLPSMSKDYFSQSRPLVTGANTTALSSTSASASMSTQTRQSAAKGKEKETTIRLPAEQHKMDKGKGKEKLRPRVMQAATKYIDAFGDARDDDEYLNVRVKQEEVEHALPPPSENARVNSSSISAQKRKSINDTNSRIRRPSDSLPPKPTPVPPPAQATDSRIRRPSDSLPPKPTLVPPPAQATGSASTSRLGPPPPAPLKANAPLQAPFKPAPSALTPVERAELEYQREMGRRQQMKKAKEIAGVTGAVPGSGVGAGVGNGKDGQVKKRRPGNNTAPMVLTLKPAHTPISIVSSREGSSMDLGSSSPAFGPPSSSSSSIRKAPAQVQPGDSFRVKEEPVEVLLPPPPPPAAPTPLFLPSTSEADMEVDMGMDMEIEQDTSVDRFMSAVSEPALEGGITGQEQRDPSETESQMADRVVKDALKTLQIKKESLSISLPPSPVKPTFAAAPTASPLVYTPSRAPSAIRPKDVLETIDVEKIANSASIPWDLISVALSTASTVGQTGSGNSSSVPSNSGVKASTGKAEEGKGAAQALLASSVPASAVAKPTGGPSEAVNVRSSRPGPALPAPPLSANPSSVPNSIGRSAGDFKNSATASSSSSSVGVPSGLPAGLQSSISHDTTFGHARSDLPVAGITKATSTSGPLLLPSEKATSSLGEPFSFSSSPPKTTVAVNGAGPSSASSSQIPTAYYTSASRANEEAALPQPQGLDLLREVEAQQNSHRDTNNHITSPTMGKTPKTSTLRAQRPAGPYRQETITNLTREACDIKRQVSALLAREEVVFDELERLGANSSWLPERASKSLAKEVGEGKLAGYDEERMKEKEIHFQARIKFLEKQLAEESQRREEAENAIKDVRRELKAPFVVPSLLDAFVDLSKLTTKAMRRPAPPTAPRAIRAQAAAKDQTAAGAPLASPGSKAEKNQEPRRPGEVGPSSDYSKVNSSHDDTAGSGAASRTSRPLPTRAKDVDVSRGAPQPSMAEDAMQVDHSVGRGYG</sequence>
<evidence type="ECO:0000313" key="3">
    <source>
        <dbReference type="EMBL" id="PPQ96908.1"/>
    </source>
</evidence>
<dbReference type="OrthoDB" id="3070390at2759"/>
<feature type="compositionally biased region" description="Pro residues" evidence="2">
    <location>
        <begin position="177"/>
        <end position="192"/>
    </location>
</feature>
<feature type="compositionally biased region" description="Polar residues" evidence="2">
    <location>
        <begin position="318"/>
        <end position="327"/>
    </location>
</feature>
<feature type="coiled-coil region" evidence="1">
    <location>
        <begin position="1032"/>
        <end position="1059"/>
    </location>
</feature>
<feature type="compositionally biased region" description="Low complexity" evidence="2">
    <location>
        <begin position="226"/>
        <end position="246"/>
    </location>
</feature>
<feature type="compositionally biased region" description="Low complexity" evidence="2">
    <location>
        <begin position="402"/>
        <end position="411"/>
    </location>
</feature>
<keyword evidence="4" id="KW-1185">Reference proteome</keyword>
<dbReference type="PANTHER" id="PTHR48125">
    <property type="entry name" value="LP07818P1"/>
    <property type="match status" value="1"/>
</dbReference>
<gene>
    <name evidence="3" type="ORF">CVT26_005894</name>
</gene>
<feature type="region of interest" description="Disordered" evidence="2">
    <location>
        <begin position="306"/>
        <end position="419"/>
    </location>
</feature>
<feature type="compositionally biased region" description="Polar residues" evidence="2">
    <location>
        <begin position="132"/>
        <end position="144"/>
    </location>
</feature>
<dbReference type="Proteomes" id="UP000284706">
    <property type="component" value="Unassembled WGS sequence"/>
</dbReference>
<feature type="compositionally biased region" description="Polar residues" evidence="2">
    <location>
        <begin position="493"/>
        <end position="506"/>
    </location>
</feature>
<feature type="region of interest" description="Disordered" evidence="2">
    <location>
        <begin position="593"/>
        <end position="615"/>
    </location>
</feature>
<feature type="compositionally biased region" description="Pro residues" evidence="2">
    <location>
        <begin position="371"/>
        <end position="383"/>
    </location>
</feature>
<feature type="compositionally biased region" description="Low complexity" evidence="2">
    <location>
        <begin position="507"/>
        <end position="521"/>
    </location>
</feature>
<feature type="compositionally biased region" description="Polar residues" evidence="2">
    <location>
        <begin position="928"/>
        <end position="945"/>
    </location>
</feature>
<comment type="caution">
    <text evidence="3">The sequence shown here is derived from an EMBL/GenBank/DDBJ whole genome shotgun (WGS) entry which is preliminary data.</text>
</comment>
<feature type="compositionally biased region" description="Low complexity" evidence="2">
    <location>
        <begin position="1093"/>
        <end position="1111"/>
    </location>
</feature>
<feature type="compositionally biased region" description="Basic and acidic residues" evidence="2">
    <location>
        <begin position="247"/>
        <end position="273"/>
    </location>
</feature>
<feature type="compositionally biased region" description="Low complexity" evidence="2">
    <location>
        <begin position="707"/>
        <end position="719"/>
    </location>
</feature>
<proteinExistence type="predicted"/>
<evidence type="ECO:0000256" key="1">
    <source>
        <dbReference type="SAM" id="Coils"/>
    </source>
</evidence>
<dbReference type="STRING" id="231916.A0A409Y1P0"/>
<keyword evidence="1" id="KW-0175">Coiled coil</keyword>
<feature type="compositionally biased region" description="Basic and acidic residues" evidence="2">
    <location>
        <begin position="1118"/>
        <end position="1129"/>
    </location>
</feature>
<feature type="region of interest" description="Disordered" evidence="2">
    <location>
        <begin position="918"/>
        <end position="950"/>
    </location>
</feature>
<feature type="region of interest" description="Disordered" evidence="2">
    <location>
        <begin position="841"/>
        <end position="886"/>
    </location>
</feature>
<feature type="region of interest" description="Disordered" evidence="2">
    <location>
        <begin position="159"/>
        <end position="199"/>
    </location>
</feature>
<feature type="region of interest" description="Disordered" evidence="2">
    <location>
        <begin position="1084"/>
        <end position="1194"/>
    </location>
</feature>
<accession>A0A409Y1P0</accession>
<name>A0A409Y1P0_9AGAR</name>
<feature type="compositionally biased region" description="Low complexity" evidence="2">
    <location>
        <begin position="163"/>
        <end position="176"/>
    </location>
</feature>